<gene>
    <name evidence="1" type="ORF">MNBD_ALPHA08-2012</name>
</gene>
<protein>
    <submittedName>
        <fullName evidence="1">Uncharacterized protein</fullName>
    </submittedName>
</protein>
<sequence>MSTHTAQTDGSQQTAWDRLTTDFNFAVATGVSLKPQLADVIDKFGVFPEPIRAGTFAVYDPFNNDLMNFTAIGVAAAAPANNVGIVGASFSGIGAFNDGEANLGVGGMAAFNTAGRTALKKGPIAAVLVNVVPTLSNEPLENELAVNVGIIFNVSELAEKGLDKLGPFKFIGGLASMGAKLITNAVDVWVGVAVLTKARFDDDGKFIGLIKDGEIYNGFNNFIAETTALLDTFNDDDFVDNDGPLISPAIQANIITRLEIESVPIRANEPFKHKVDIPTGAVTFSNNSTFYEGIDGTTVTTWNDGDGDNIAITYGDGTVYIESSDGLRTLYDANGDVVRQSSLQVEQDGSGYFEKFDEFLEVLESGDVSAQLPSFAINFSFPDETLAQLFFPDAEGVEFVTVMTSSGLARIVSLDGVQYIVYADGRHEKFSDLIGEDGKLADGVTLEQVLAGSEVLFEVARKEQAEKSPLQTWESQYKKPVDAIVAQLNDPKNAALYDTFSELRTLVDGYGVVDGAVRFSLNLASLMADKKGTDGSVSGAVDGLITLLHAAGNLANEEADILKSAAFSIEMVAKAHRAFSSDNKLDARLGFANDSIMAMGALATLGVVDG</sequence>
<organism evidence="1">
    <name type="scientific">hydrothermal vent metagenome</name>
    <dbReference type="NCBI Taxonomy" id="652676"/>
    <lineage>
        <taxon>unclassified sequences</taxon>
        <taxon>metagenomes</taxon>
        <taxon>ecological metagenomes</taxon>
    </lineage>
</organism>
<proteinExistence type="predicted"/>
<evidence type="ECO:0000313" key="1">
    <source>
        <dbReference type="EMBL" id="VAW00111.1"/>
    </source>
</evidence>
<accession>A0A3B0S2C4</accession>
<name>A0A3B0S2C4_9ZZZZ</name>
<dbReference type="EMBL" id="UOEC01000169">
    <property type="protein sequence ID" value="VAW00111.1"/>
    <property type="molecule type" value="Genomic_DNA"/>
</dbReference>
<dbReference type="AlphaFoldDB" id="A0A3B0S2C4"/>
<reference evidence="1" key="1">
    <citation type="submission" date="2018-06" db="EMBL/GenBank/DDBJ databases">
        <authorList>
            <person name="Zhirakovskaya E."/>
        </authorList>
    </citation>
    <scope>NUCLEOTIDE SEQUENCE</scope>
</reference>
<feature type="non-terminal residue" evidence="1">
    <location>
        <position position="610"/>
    </location>
</feature>